<evidence type="ECO:0000313" key="1">
    <source>
        <dbReference type="EMBL" id="KAJ3492195.1"/>
    </source>
</evidence>
<comment type="caution">
    <text evidence="1">The sequence shown here is derived from an EMBL/GenBank/DDBJ whole genome shotgun (WGS) entry which is preliminary data.</text>
</comment>
<evidence type="ECO:0000313" key="2">
    <source>
        <dbReference type="Proteomes" id="UP001148786"/>
    </source>
</evidence>
<keyword evidence="2" id="KW-1185">Reference proteome</keyword>
<accession>A0A9W8MN64</accession>
<proteinExistence type="predicted"/>
<name>A0A9W8MN64_9AGAR</name>
<organism evidence="1 2">
    <name type="scientific">Agrocybe chaxingu</name>
    <dbReference type="NCBI Taxonomy" id="84603"/>
    <lineage>
        <taxon>Eukaryota</taxon>
        <taxon>Fungi</taxon>
        <taxon>Dikarya</taxon>
        <taxon>Basidiomycota</taxon>
        <taxon>Agaricomycotina</taxon>
        <taxon>Agaricomycetes</taxon>
        <taxon>Agaricomycetidae</taxon>
        <taxon>Agaricales</taxon>
        <taxon>Agaricineae</taxon>
        <taxon>Strophariaceae</taxon>
        <taxon>Agrocybe</taxon>
    </lineage>
</organism>
<dbReference type="EMBL" id="JANKHO010002478">
    <property type="protein sequence ID" value="KAJ3492195.1"/>
    <property type="molecule type" value="Genomic_DNA"/>
</dbReference>
<dbReference type="Proteomes" id="UP001148786">
    <property type="component" value="Unassembled WGS sequence"/>
</dbReference>
<reference evidence="1" key="1">
    <citation type="submission" date="2022-07" db="EMBL/GenBank/DDBJ databases">
        <title>Genome Sequence of Agrocybe chaxingu.</title>
        <authorList>
            <person name="Buettner E."/>
        </authorList>
    </citation>
    <scope>NUCLEOTIDE SEQUENCE</scope>
    <source>
        <strain evidence="1">MP-N11</strain>
    </source>
</reference>
<sequence length="221" mass="24767">MLSASKQLLGAGIENANIPDVPSEPPAGLAKATGRATRKCKEVEVGKAKVIPRRQIKATVFKFNEDNCAQWYCTLAVITSWLTSFRNLFGKEYSKTHANPSKQEVRDAYDKLSKEEKQQLKDLRNFSLPRLELRFRRRISRAMPPGMLHSFRSLSPPLVHPARLEGMGEQANASGDGDVNGWGLEVAIDDGNKERYGVQCDCHDHVRLSGLSSIQLELERY</sequence>
<protein>
    <submittedName>
        <fullName evidence="1">Uncharacterized protein</fullName>
    </submittedName>
</protein>
<gene>
    <name evidence="1" type="ORF">NLJ89_g11263</name>
</gene>
<dbReference type="AlphaFoldDB" id="A0A9W8MN64"/>